<proteinExistence type="predicted"/>
<gene>
    <name evidence="1" type="ORF">MAR_026539</name>
</gene>
<protein>
    <submittedName>
        <fullName evidence="1">Uncharacterized protein</fullName>
    </submittedName>
</protein>
<dbReference type="EMBL" id="CP111019">
    <property type="protein sequence ID" value="WAR12359.1"/>
    <property type="molecule type" value="Genomic_DNA"/>
</dbReference>
<accession>A0ABY7ETC4</accession>
<dbReference type="PANTHER" id="PTHR46791">
    <property type="entry name" value="EXPRESSED PROTEIN"/>
    <property type="match status" value="1"/>
</dbReference>
<evidence type="ECO:0000313" key="2">
    <source>
        <dbReference type="Proteomes" id="UP001164746"/>
    </source>
</evidence>
<evidence type="ECO:0000313" key="1">
    <source>
        <dbReference type="EMBL" id="WAR12359.1"/>
    </source>
</evidence>
<keyword evidence="2" id="KW-1185">Reference proteome</keyword>
<name>A0ABY7ETC4_MYAAR</name>
<reference evidence="1" key="1">
    <citation type="submission" date="2022-11" db="EMBL/GenBank/DDBJ databases">
        <title>Centuries of genome instability and evolution in soft-shell clam transmissible cancer (bioRxiv).</title>
        <authorList>
            <person name="Hart S.F.M."/>
            <person name="Yonemitsu M.A."/>
            <person name="Giersch R.M."/>
            <person name="Beal B.F."/>
            <person name="Arriagada G."/>
            <person name="Davis B.W."/>
            <person name="Ostrander E.A."/>
            <person name="Goff S.P."/>
            <person name="Metzger M.J."/>
        </authorList>
    </citation>
    <scope>NUCLEOTIDE SEQUENCE</scope>
    <source>
        <strain evidence="1">MELC-2E11</strain>
        <tissue evidence="1">Siphon/mantle</tissue>
    </source>
</reference>
<dbReference type="PANTHER" id="PTHR46791:SF13">
    <property type="entry name" value="CLR5 DOMAIN-CONTAINING PROTEIN"/>
    <property type="match status" value="1"/>
</dbReference>
<sequence>MGRYSWRLESRGIFSPQINLHIECVRFCFTQILQHELDTVRQEWNDHPIRRQNGDEINGRPEILYQHPDLYGMLIIIIRSDRCELFVFTAIHVQLYECVRFCFTQILQHELDTVRQEWNDHPIRRQNGDEINGRPEILYQHPDLYGTRDYEFPVEMADVVTFRSFCKTLAVKSPCKLP</sequence>
<organism evidence="1 2">
    <name type="scientific">Mya arenaria</name>
    <name type="common">Soft-shell clam</name>
    <dbReference type="NCBI Taxonomy" id="6604"/>
    <lineage>
        <taxon>Eukaryota</taxon>
        <taxon>Metazoa</taxon>
        <taxon>Spiralia</taxon>
        <taxon>Lophotrochozoa</taxon>
        <taxon>Mollusca</taxon>
        <taxon>Bivalvia</taxon>
        <taxon>Autobranchia</taxon>
        <taxon>Heteroconchia</taxon>
        <taxon>Euheterodonta</taxon>
        <taxon>Imparidentia</taxon>
        <taxon>Neoheterodontei</taxon>
        <taxon>Myida</taxon>
        <taxon>Myoidea</taxon>
        <taxon>Myidae</taxon>
        <taxon>Mya</taxon>
    </lineage>
</organism>
<dbReference type="Proteomes" id="UP001164746">
    <property type="component" value="Chromosome 8"/>
</dbReference>